<dbReference type="EMBL" id="BKAU01000005">
    <property type="protein sequence ID" value="GEP97612.1"/>
    <property type="molecule type" value="Genomic_DNA"/>
</dbReference>
<evidence type="ECO:0000256" key="2">
    <source>
        <dbReference type="ARBA" id="ARBA00022448"/>
    </source>
</evidence>
<dbReference type="InterPro" id="IPR023996">
    <property type="entry name" value="TonB-dep_OMP_SusC/RagA"/>
</dbReference>
<dbReference type="InterPro" id="IPR012910">
    <property type="entry name" value="Plug_dom"/>
</dbReference>
<name>A0A512RPJ2_9BACT</name>
<evidence type="ECO:0000256" key="4">
    <source>
        <dbReference type="ARBA" id="ARBA00022692"/>
    </source>
</evidence>
<dbReference type="Gene3D" id="2.40.170.20">
    <property type="entry name" value="TonB-dependent receptor, beta-barrel domain"/>
    <property type="match status" value="1"/>
</dbReference>
<accession>A0A512RPJ2</accession>
<proteinExistence type="inferred from homology"/>
<dbReference type="Pfam" id="PF07715">
    <property type="entry name" value="Plug"/>
    <property type="match status" value="1"/>
</dbReference>
<sequence length="1130" mass="125293">MKKLFAAIKKQTGFVVWGKSELLQQAGTVSLSVEDMPLTRFLDLVVKDQPFSYRIADNTIMLYSKPARPAEGGAAPAADSPVTGRVTDSTGAVLIGATVQIIGGSHTAITNTEGSFSLPVMAGNILRISFIGYKTKEIAITRAMVQRGSIGNVVLAVSSSTLTELNVTANTGYQSIPKERATGSFGVITEETLGARMETSIMDRLEGTVPGLFMQNGEVNIRGLSTLYGNQRPLYVVDGFPYEGDLDFLNPADVVNVTVMKDAAAASIYGTRAANGVISITTRHGSSRKLTVNFSSTAFLTAKPDAGYMNLLNSSQMVDLQQETFNMWHPTYNDAIRRAGQPKAMEALYNHEQGLIDETELNTILDNLRKADGQSQVEDLFMRSRIKHRHAFSVSGGNDIHQYNIMMNYTGNRDYGLRTRTEDINIGLKDRIKVFEWLDAEIGAFTNIRDNTFGTELPDTYYRGMPYEIFRNSDGSPVPVTKLKSPYEIERLKSIGLYDETFYPLEELDKAGFSNAANYFRLQGGFTVKIISGLTLDLKYQTERGSSYNKSYYASDSYYTKNMINDAAQLINGELVKNVPDGGRLFETRGSSKSYTARAQLNFDKRISPKHHLSALAGMERRAIVNSSTSVFKMGYNDNNLQYLPVDEIALGNLKGTESLTSTFSWRYNQNNNFNYGEDRYISAYANAGYTYNGKYNVTGSVRIDNSNLFGTDPRYRYVPLWSVGASWRLTEEDFMKDISWLNSLSIRSTYGLGGNVARTVGPYLQARSTFFSEANATATDIIYPPNKLLRWERTATTNVGVDFTVLNNRVSGSIDYYIRNTTDLLGEKAIDPTNAFPSALINYGSMNNKGIELALSTRNIVKKHFTWSSTLSMSFNKNRMTEINTLGENYLVLTGGYGVNRIGYPMDAVFSFRSAGLDPTNGSMRVYDAAGKVVTNYDQTGAIVANMTDINGLVYSGTLRPKYTSGFTNSFSYKQLSLSIMIIANGGHVIRDVVPPLNYGALNRNVDARAMNFWRKPGDENIPGMAPAPDLKGNGGSYYTLIWYASDQNVLKADFIKVRDIALSYNFAPMLSRIKKLSSAKLTLQVQNPFRWVNNSVGIDPEAYEIASQYANRRLPVMPVYMAGIDITF</sequence>
<dbReference type="NCBIfam" id="TIGR04057">
    <property type="entry name" value="SusC_RagA_signa"/>
    <property type="match status" value="1"/>
</dbReference>
<comment type="caution">
    <text evidence="9">The sequence shown here is derived from an EMBL/GenBank/DDBJ whole genome shotgun (WGS) entry which is preliminary data.</text>
</comment>
<keyword evidence="6 7" id="KW-0998">Cell outer membrane</keyword>
<gene>
    <name evidence="9" type="ORF">CCY01nite_38720</name>
</gene>
<evidence type="ECO:0000256" key="7">
    <source>
        <dbReference type="PROSITE-ProRule" id="PRU01360"/>
    </source>
</evidence>
<dbReference type="InterPro" id="IPR039426">
    <property type="entry name" value="TonB-dep_rcpt-like"/>
</dbReference>
<dbReference type="GO" id="GO:0009279">
    <property type="term" value="C:cell outer membrane"/>
    <property type="evidence" value="ECO:0007669"/>
    <property type="project" value="UniProtKB-SubCell"/>
</dbReference>
<keyword evidence="4 7" id="KW-0812">Transmembrane</keyword>
<protein>
    <submittedName>
        <fullName evidence="9">SusC/RagA family TonB-linked outer membrane protein</fullName>
    </submittedName>
</protein>
<dbReference type="Gene3D" id="2.170.130.10">
    <property type="entry name" value="TonB-dependent receptor, plug domain"/>
    <property type="match status" value="1"/>
</dbReference>
<dbReference type="Gene3D" id="2.60.40.1120">
    <property type="entry name" value="Carboxypeptidase-like, regulatory domain"/>
    <property type="match status" value="1"/>
</dbReference>
<dbReference type="PROSITE" id="PS52016">
    <property type="entry name" value="TONB_DEPENDENT_REC_3"/>
    <property type="match status" value="1"/>
</dbReference>
<organism evidence="9 10">
    <name type="scientific">Chitinophaga cymbidii</name>
    <dbReference type="NCBI Taxonomy" id="1096750"/>
    <lineage>
        <taxon>Bacteria</taxon>
        <taxon>Pseudomonadati</taxon>
        <taxon>Bacteroidota</taxon>
        <taxon>Chitinophagia</taxon>
        <taxon>Chitinophagales</taxon>
        <taxon>Chitinophagaceae</taxon>
        <taxon>Chitinophaga</taxon>
    </lineage>
</organism>
<comment type="subcellular location">
    <subcellularLocation>
        <location evidence="1 7">Cell outer membrane</location>
        <topology evidence="1 7">Multi-pass membrane protein</topology>
    </subcellularLocation>
</comment>
<dbReference type="Proteomes" id="UP000321436">
    <property type="component" value="Unassembled WGS sequence"/>
</dbReference>
<evidence type="ECO:0000313" key="10">
    <source>
        <dbReference type="Proteomes" id="UP000321436"/>
    </source>
</evidence>
<dbReference type="InterPro" id="IPR036942">
    <property type="entry name" value="Beta-barrel_TonB_sf"/>
</dbReference>
<dbReference type="InterPro" id="IPR008969">
    <property type="entry name" value="CarboxyPept-like_regulatory"/>
</dbReference>
<evidence type="ECO:0000256" key="1">
    <source>
        <dbReference type="ARBA" id="ARBA00004571"/>
    </source>
</evidence>
<dbReference type="SUPFAM" id="SSF49464">
    <property type="entry name" value="Carboxypeptidase regulatory domain-like"/>
    <property type="match status" value="1"/>
</dbReference>
<evidence type="ECO:0000256" key="3">
    <source>
        <dbReference type="ARBA" id="ARBA00022452"/>
    </source>
</evidence>
<evidence type="ECO:0000259" key="8">
    <source>
        <dbReference type="Pfam" id="PF07715"/>
    </source>
</evidence>
<dbReference type="Pfam" id="PF13715">
    <property type="entry name" value="CarbopepD_reg_2"/>
    <property type="match status" value="1"/>
</dbReference>
<dbReference type="InterPro" id="IPR023997">
    <property type="entry name" value="TonB-dep_OMP_SusC/RagA_CS"/>
</dbReference>
<evidence type="ECO:0000256" key="6">
    <source>
        <dbReference type="ARBA" id="ARBA00023237"/>
    </source>
</evidence>
<reference evidence="9 10" key="1">
    <citation type="submission" date="2019-07" db="EMBL/GenBank/DDBJ databases">
        <title>Whole genome shotgun sequence of Chitinophaga cymbidii NBRC 109752.</title>
        <authorList>
            <person name="Hosoyama A."/>
            <person name="Uohara A."/>
            <person name="Ohji S."/>
            <person name="Ichikawa N."/>
        </authorList>
    </citation>
    <scope>NUCLEOTIDE SEQUENCE [LARGE SCALE GENOMIC DNA]</scope>
    <source>
        <strain evidence="9 10">NBRC 109752</strain>
    </source>
</reference>
<feature type="domain" description="TonB-dependent receptor plug" evidence="8">
    <location>
        <begin position="178"/>
        <end position="277"/>
    </location>
</feature>
<keyword evidence="10" id="KW-1185">Reference proteome</keyword>
<dbReference type="InterPro" id="IPR037066">
    <property type="entry name" value="Plug_dom_sf"/>
</dbReference>
<dbReference type="NCBIfam" id="TIGR04056">
    <property type="entry name" value="OMP_RagA_SusC"/>
    <property type="match status" value="1"/>
</dbReference>
<comment type="similarity">
    <text evidence="7">Belongs to the TonB-dependent receptor family.</text>
</comment>
<dbReference type="SUPFAM" id="SSF56935">
    <property type="entry name" value="Porins"/>
    <property type="match status" value="1"/>
</dbReference>
<evidence type="ECO:0000256" key="5">
    <source>
        <dbReference type="ARBA" id="ARBA00023136"/>
    </source>
</evidence>
<keyword evidence="3 7" id="KW-1134">Transmembrane beta strand</keyword>
<keyword evidence="2 7" id="KW-0813">Transport</keyword>
<dbReference type="AlphaFoldDB" id="A0A512RPJ2"/>
<keyword evidence="5 7" id="KW-0472">Membrane</keyword>
<evidence type="ECO:0000313" key="9">
    <source>
        <dbReference type="EMBL" id="GEP97612.1"/>
    </source>
</evidence>